<dbReference type="WBParaSite" id="ES5_v2.g14608.t1">
    <property type="protein sequence ID" value="ES5_v2.g14608.t1"/>
    <property type="gene ID" value="ES5_v2.g14608"/>
</dbReference>
<protein>
    <submittedName>
        <fullName evidence="2">Cadherin domain-containing protein</fullName>
    </submittedName>
</protein>
<reference evidence="2" key="1">
    <citation type="submission" date="2022-11" db="UniProtKB">
        <authorList>
            <consortium name="WormBaseParasite"/>
        </authorList>
    </citation>
    <scope>IDENTIFICATION</scope>
</reference>
<proteinExistence type="predicted"/>
<name>A0AC34FBA1_9BILA</name>
<accession>A0AC34FBA1</accession>
<evidence type="ECO:0000313" key="1">
    <source>
        <dbReference type="Proteomes" id="UP000887579"/>
    </source>
</evidence>
<evidence type="ECO:0000313" key="2">
    <source>
        <dbReference type="WBParaSite" id="ES5_v2.g14608.t1"/>
    </source>
</evidence>
<sequence length="1621" mass="181565">MCQLSVCLENELPTEVQASTIANFIVHPEINENGKNVKPMFDFMPHFDKSNYDFMIPEGKNNQESVAAVIQFFGLLSKPTPQFQLVGDDNAWFKIGDVETVKEPNYMISSVPILIKEGADVVYQAANKGIYSFKIEAKGDENNPESKINVEVLSFGPIIRETTKKPAIIESAEVKSLEPTVSNIEGTEQPLTVDNETDPSPAPINTEPHVTEPLDFTIESELSSITDISLDELEKKLQNEASQFTPTIPIENEETTTLVPLSKLVPIDFEPIAPIPSEIEMPPILLQFVDINTQLPTNEITINEKVNNGFVLENFEIRAILNESVSKELLEVSVEPSEIFDVRPHFVLTRMPAQLIVKKQLLNENSYLIKVKIQYADISSPTFAELNINAKVANSLQSSVKFEKEKYEFNIDEKSSTGAMVGKIHAINSKSSENSALIYSLIGKNSELFALTDGVITLLCPSTTDSCLDYEKQKTYYLIAMATSLDGISSDPVTLVIHVNDINDNSPVLSFPEKTVKIQDGRILEPFLLKVNDKDSNDVNKNTVKFEGSASTFLTPELVSANVYRIQISGVPEIGGYILDIVAKDSTNATLKESRKSLKIEVLNSAGKARFARARYERKIAVDKLHRGNPLIQLQFNGEAIENIQFVFFDGNPGWLAIEDFGGNVFVGDVPKDGVPPGDYIVTVAALDRQTQQIIDRCEILIKIEGTQISKSMFNAKVFSFTVSKDVEKNVVINPLQKNENREMNLILDSIYAWGDSMEIVHIPSDIIKIDSNTVTINALALQNLRGLQFQIVAIDNPNDRALITIYVSSEAAKYAELKMERSKPKFALPWTSEGVAIPITLPEETPLEHTIIHLPAFNPETGEIINNITLKGAMAEYFTYDISKSSLVVSKLIDYEALDLLQKMFDLEIIADNPSSPTSANLIVTVQNLDDNAPKILFFDNQNIEKPLQLKLSENSPPGKILIEFKIYDADAEPEKHKFDRFNFKLIGEIADNFQIQQKEKSYVLATSPSTNLDRENEGHSILLLEVRDQAGNTDTLPISIEIIDENDNRPMIENSNKHFDLVENWPIGTLLTKVIANDKDEESNKMVKFTLSGPASKFLTIDQNNGIIKTNTSLNGLSTFEPYRFQVIAMDGGNPQFTSSVDFDVRIIETSSLQEGEEQGVKFIVPAVDLTLTISEDTLPNTRILTAEASYLSESADRTVRYFLEPVSSNDDGWLSINSNNGDIFVQCGFDYEKQRFVTVKIIASSVFDEKQNATRLLRIKVMDVDDNDPIFLYGSKSDGILTFIVDDVDGNNNSKEKQKIGKVQAYDADSEPFNNVYYYLLPHCNPETDHYEVNLNTGEIYELKSNEISRKSGQVLCVLTSSISDVSSETLRQTEYDKLNSSMTRLKKDKGISKPNIEVFVDPNTAAIRVDPEIVEAPEGIYELNIQSFHLSNGRHAGDIISQIHRVNEDKKLKFVFDYPPEELGMRIDDFKKTLEEILSTSSTGAIRPVFSVPEQYKDKKRRRSAVCFHLAKFNEIISLNDSIKLTATKMNSNEKLMNLYQQFEVVNIDSCKSEVNMPMTAASTFSANTLLIVSGILIAVLLLFSCIAYTCFVTRYREFLKKQNEKLRGFHFENLNF</sequence>
<dbReference type="Proteomes" id="UP000887579">
    <property type="component" value="Unplaced"/>
</dbReference>
<organism evidence="1 2">
    <name type="scientific">Panagrolaimus sp. ES5</name>
    <dbReference type="NCBI Taxonomy" id="591445"/>
    <lineage>
        <taxon>Eukaryota</taxon>
        <taxon>Metazoa</taxon>
        <taxon>Ecdysozoa</taxon>
        <taxon>Nematoda</taxon>
        <taxon>Chromadorea</taxon>
        <taxon>Rhabditida</taxon>
        <taxon>Tylenchina</taxon>
        <taxon>Panagrolaimomorpha</taxon>
        <taxon>Panagrolaimoidea</taxon>
        <taxon>Panagrolaimidae</taxon>
        <taxon>Panagrolaimus</taxon>
    </lineage>
</organism>